<dbReference type="Pfam" id="PF00089">
    <property type="entry name" value="Trypsin"/>
    <property type="match status" value="2"/>
</dbReference>
<reference evidence="5" key="1">
    <citation type="submission" date="2020-11" db="EMBL/GenBank/DDBJ databases">
        <authorList>
            <person name="Tran Van P."/>
        </authorList>
    </citation>
    <scope>NUCLEOTIDE SEQUENCE</scope>
</reference>
<dbReference type="GO" id="GO:0004252">
    <property type="term" value="F:serine-type endopeptidase activity"/>
    <property type="evidence" value="ECO:0007669"/>
    <property type="project" value="InterPro"/>
</dbReference>
<dbReference type="InterPro" id="IPR001254">
    <property type="entry name" value="Trypsin_dom"/>
</dbReference>
<keyword evidence="2" id="KW-0378">Hydrolase</keyword>
<dbReference type="OrthoDB" id="10059102at2759"/>
<dbReference type="InterPro" id="IPR043504">
    <property type="entry name" value="Peptidase_S1_PA_chymotrypsin"/>
</dbReference>
<dbReference type="CDD" id="cd00190">
    <property type="entry name" value="Tryp_SPc"/>
    <property type="match status" value="1"/>
</dbReference>
<dbReference type="PROSITE" id="PS50240">
    <property type="entry name" value="TRYPSIN_DOM"/>
    <property type="match status" value="2"/>
</dbReference>
<evidence type="ECO:0000256" key="4">
    <source>
        <dbReference type="ARBA" id="ARBA00023157"/>
    </source>
</evidence>
<keyword evidence="3" id="KW-0720">Serine protease</keyword>
<dbReference type="Gene3D" id="2.40.10.10">
    <property type="entry name" value="Trypsin-like serine proteases"/>
    <property type="match status" value="3"/>
</dbReference>
<dbReference type="SUPFAM" id="SSF50494">
    <property type="entry name" value="Trypsin-like serine proteases"/>
    <property type="match status" value="2"/>
</dbReference>
<dbReference type="InterPro" id="IPR033116">
    <property type="entry name" value="TRYPSIN_SER"/>
</dbReference>
<evidence type="ECO:0000313" key="5">
    <source>
        <dbReference type="EMBL" id="CAD7225498.1"/>
    </source>
</evidence>
<dbReference type="PRINTS" id="PR00722">
    <property type="entry name" value="CHYMOTRYPSIN"/>
</dbReference>
<dbReference type="AlphaFoldDB" id="A0A7R8WAR3"/>
<keyword evidence="1" id="KW-0645">Protease</keyword>
<dbReference type="SMART" id="SM00020">
    <property type="entry name" value="Tryp_SPc"/>
    <property type="match status" value="1"/>
</dbReference>
<protein>
    <submittedName>
        <fullName evidence="5">Uncharacterized protein</fullName>
    </submittedName>
</protein>
<dbReference type="InterPro" id="IPR009003">
    <property type="entry name" value="Peptidase_S1_PA"/>
</dbReference>
<keyword evidence="4" id="KW-1015">Disulfide bond</keyword>
<dbReference type="InterPro" id="IPR001314">
    <property type="entry name" value="Peptidase_S1A"/>
</dbReference>
<dbReference type="PROSITE" id="PS00135">
    <property type="entry name" value="TRYPSIN_SER"/>
    <property type="match status" value="2"/>
</dbReference>
<evidence type="ECO:0000256" key="1">
    <source>
        <dbReference type="ARBA" id="ARBA00022670"/>
    </source>
</evidence>
<dbReference type="InterPro" id="IPR018114">
    <property type="entry name" value="TRYPSIN_HIS"/>
</dbReference>
<accession>A0A7R8WAR3</accession>
<dbReference type="PANTHER" id="PTHR24271:SF50">
    <property type="match status" value="1"/>
</dbReference>
<evidence type="ECO:0000256" key="2">
    <source>
        <dbReference type="ARBA" id="ARBA00022801"/>
    </source>
</evidence>
<proteinExistence type="predicted"/>
<gene>
    <name evidence="5" type="ORF">CTOB1V02_LOCUS3438</name>
</gene>
<dbReference type="PROSITE" id="PS00134">
    <property type="entry name" value="TRYPSIN_HIS"/>
    <property type="match status" value="1"/>
</dbReference>
<dbReference type="EMBL" id="OB660587">
    <property type="protein sequence ID" value="CAD7225498.1"/>
    <property type="molecule type" value="Genomic_DNA"/>
</dbReference>
<name>A0A7R8WAR3_9CRUS</name>
<evidence type="ECO:0000256" key="3">
    <source>
        <dbReference type="ARBA" id="ARBA00022825"/>
    </source>
</evidence>
<dbReference type="PANTHER" id="PTHR24271">
    <property type="entry name" value="KALLIKREIN-RELATED"/>
    <property type="match status" value="1"/>
</dbReference>
<dbReference type="GO" id="GO:0006508">
    <property type="term" value="P:proteolysis"/>
    <property type="evidence" value="ECO:0007669"/>
    <property type="project" value="UniProtKB-KW"/>
</dbReference>
<sequence length="451" mass="50159">MNTLTTVLLFWILQQAESVGLEIRPNPCDDRICIIQSEFLYDNVNISQGAPLIWGGDEATWDNRIKSIARYSTPDFTHTCGGVILDSWNVLTAAHCCDSGGLGYITVGELELGYTSDWFKIVHTVKHASFPPMKGNWVTGYWRDRWDNDICLLHLSDPITETRDVRFALLASRRPDPGTTVTVQGWGRYNDWGKEDILRTVDVQVQSREACSDRVSVYNHDVMLCCFVLDRDRDACNGDSGGPLFLPRTQEVVGLVSFGSSECGNYGGYTLIPAFLDWVRRNKCLPPEEEADPGCYQPVSYYRAVVQSREACSDRVSVYNHDIMLCCFVLDRDRDACNGDSGGPLFLQRTQEVVGLVSFGSSECGNYGGYTLIPAFLDWVRRNKCLPPEEEADPGCYQPVSYYRAVVTSPKPRWTSSSVAVNTAIDAGGSRDSGIVKAYSPSSKTRNSLTG</sequence>
<organism evidence="5">
    <name type="scientific">Cyprideis torosa</name>
    <dbReference type="NCBI Taxonomy" id="163714"/>
    <lineage>
        <taxon>Eukaryota</taxon>
        <taxon>Metazoa</taxon>
        <taxon>Ecdysozoa</taxon>
        <taxon>Arthropoda</taxon>
        <taxon>Crustacea</taxon>
        <taxon>Oligostraca</taxon>
        <taxon>Ostracoda</taxon>
        <taxon>Podocopa</taxon>
        <taxon>Podocopida</taxon>
        <taxon>Cytherocopina</taxon>
        <taxon>Cytheroidea</taxon>
        <taxon>Cytherideidae</taxon>
        <taxon>Cyprideis</taxon>
    </lineage>
</organism>